<dbReference type="EMBL" id="LR796686">
    <property type="protein sequence ID" value="CAB4159631.1"/>
    <property type="molecule type" value="Genomic_DNA"/>
</dbReference>
<proteinExistence type="predicted"/>
<sequence length="127" mass="13676">MSTILDTVRQPLANAITGVTANVYSYVPEGPVVPFVAIVPDSPYIELETINKSTLHMKINMVISCGVSYNSNPASLDNLEQLVVSVLKVIPFGYTIGAIEKPTVTQVAASNVLVADIRVSTYYTQTN</sequence>
<reference evidence="1" key="1">
    <citation type="submission" date="2020-04" db="EMBL/GenBank/DDBJ databases">
        <authorList>
            <person name="Chiriac C."/>
            <person name="Salcher M."/>
            <person name="Ghai R."/>
            <person name="Kavagutti S V."/>
        </authorList>
    </citation>
    <scope>NUCLEOTIDE SEQUENCE</scope>
</reference>
<gene>
    <name evidence="1" type="ORF">UFOVP716_6</name>
</gene>
<accession>A0A6J5NQL8</accession>
<organism evidence="1">
    <name type="scientific">uncultured Caudovirales phage</name>
    <dbReference type="NCBI Taxonomy" id="2100421"/>
    <lineage>
        <taxon>Viruses</taxon>
        <taxon>Duplodnaviria</taxon>
        <taxon>Heunggongvirae</taxon>
        <taxon>Uroviricota</taxon>
        <taxon>Caudoviricetes</taxon>
        <taxon>Peduoviridae</taxon>
        <taxon>Maltschvirus</taxon>
        <taxon>Maltschvirus maltsch</taxon>
    </lineage>
</organism>
<name>A0A6J5NQL8_9CAUD</name>
<evidence type="ECO:0008006" key="2">
    <source>
        <dbReference type="Google" id="ProtNLM"/>
    </source>
</evidence>
<evidence type="ECO:0000313" key="1">
    <source>
        <dbReference type="EMBL" id="CAB4159631.1"/>
    </source>
</evidence>
<protein>
    <recommendedName>
        <fullName evidence="2">Tail completion protein</fullName>
    </recommendedName>
</protein>